<comment type="caution">
    <text evidence="1">The sequence shown here is derived from an EMBL/GenBank/DDBJ whole genome shotgun (WGS) entry which is preliminary data.</text>
</comment>
<reference evidence="1 2" key="1">
    <citation type="journal article" date="2024" name="G3 (Bethesda)">
        <title>Genome assembly of Hibiscus sabdariffa L. provides insights into metabolisms of medicinal natural products.</title>
        <authorList>
            <person name="Kim T."/>
        </authorList>
    </citation>
    <scope>NUCLEOTIDE SEQUENCE [LARGE SCALE GENOMIC DNA]</scope>
    <source>
        <strain evidence="1">TK-2024</strain>
        <tissue evidence="1">Old leaves</tissue>
    </source>
</reference>
<sequence length="73" mass="7951">MAGADTGTGADVKKILQAKLGEVSPESKAVTVHFQGPYHHDKPHLKAMEIHKVLGIGIEEKVGNCRIWSDYDP</sequence>
<keyword evidence="2" id="KW-1185">Reference proteome</keyword>
<organism evidence="1 2">
    <name type="scientific">Hibiscus sabdariffa</name>
    <name type="common">roselle</name>
    <dbReference type="NCBI Taxonomy" id="183260"/>
    <lineage>
        <taxon>Eukaryota</taxon>
        <taxon>Viridiplantae</taxon>
        <taxon>Streptophyta</taxon>
        <taxon>Embryophyta</taxon>
        <taxon>Tracheophyta</taxon>
        <taxon>Spermatophyta</taxon>
        <taxon>Magnoliopsida</taxon>
        <taxon>eudicotyledons</taxon>
        <taxon>Gunneridae</taxon>
        <taxon>Pentapetalae</taxon>
        <taxon>rosids</taxon>
        <taxon>malvids</taxon>
        <taxon>Malvales</taxon>
        <taxon>Malvaceae</taxon>
        <taxon>Malvoideae</taxon>
        <taxon>Hibiscus</taxon>
    </lineage>
</organism>
<proteinExistence type="predicted"/>
<evidence type="ECO:0000313" key="1">
    <source>
        <dbReference type="EMBL" id="KAK8980871.1"/>
    </source>
</evidence>
<dbReference type="EMBL" id="JBBPBN010000091">
    <property type="protein sequence ID" value="KAK8980871.1"/>
    <property type="molecule type" value="Genomic_DNA"/>
</dbReference>
<dbReference type="Proteomes" id="UP001396334">
    <property type="component" value="Unassembled WGS sequence"/>
</dbReference>
<protein>
    <submittedName>
        <fullName evidence="1">Uncharacterized protein</fullName>
    </submittedName>
</protein>
<accession>A0ABR2NXI6</accession>
<evidence type="ECO:0000313" key="2">
    <source>
        <dbReference type="Proteomes" id="UP001396334"/>
    </source>
</evidence>
<gene>
    <name evidence="1" type="ORF">V6N11_048001</name>
</gene>
<name>A0ABR2NXI6_9ROSI</name>